<evidence type="ECO:0008006" key="5">
    <source>
        <dbReference type="Google" id="ProtNLM"/>
    </source>
</evidence>
<evidence type="ECO:0000313" key="4">
    <source>
        <dbReference type="Proteomes" id="UP000254866"/>
    </source>
</evidence>
<dbReference type="Proteomes" id="UP000254866">
    <property type="component" value="Unassembled WGS sequence"/>
</dbReference>
<feature type="region of interest" description="Disordered" evidence="2">
    <location>
        <begin position="298"/>
        <end position="318"/>
    </location>
</feature>
<feature type="compositionally biased region" description="Basic and acidic residues" evidence="2">
    <location>
        <begin position="407"/>
        <end position="420"/>
    </location>
</feature>
<dbReference type="OrthoDB" id="20105at2759"/>
<proteinExistence type="predicted"/>
<reference evidence="3 4" key="1">
    <citation type="journal article" date="2018" name="IMA Fungus">
        <title>IMA Genome-F 9: Draft genome sequence of Annulohypoxylon stygium, Aspergillus mulundensis, Berkeleyomyces basicola (syn. Thielaviopsis basicola), Ceratocystis smalleyi, two Cercospora beticola strains, Coleophoma cylindrospora, Fusarium fracticaudum, Phialophora cf. hyalina, and Morchella septimelata.</title>
        <authorList>
            <person name="Wingfield B.D."/>
            <person name="Bills G.F."/>
            <person name="Dong Y."/>
            <person name="Huang W."/>
            <person name="Nel W.J."/>
            <person name="Swalarsk-Parry B.S."/>
            <person name="Vaghefi N."/>
            <person name="Wilken P.M."/>
            <person name="An Z."/>
            <person name="de Beer Z.W."/>
            <person name="De Vos L."/>
            <person name="Chen L."/>
            <person name="Duong T.A."/>
            <person name="Gao Y."/>
            <person name="Hammerbacher A."/>
            <person name="Kikkert J.R."/>
            <person name="Li Y."/>
            <person name="Li H."/>
            <person name="Li K."/>
            <person name="Li Q."/>
            <person name="Liu X."/>
            <person name="Ma X."/>
            <person name="Naidoo K."/>
            <person name="Pethybridge S.J."/>
            <person name="Sun J."/>
            <person name="Steenkamp E.T."/>
            <person name="van der Nest M.A."/>
            <person name="van Wyk S."/>
            <person name="Wingfield M.J."/>
            <person name="Xiong C."/>
            <person name="Yue Q."/>
            <person name="Zhang X."/>
        </authorList>
    </citation>
    <scope>NUCLEOTIDE SEQUENCE [LARGE SCALE GENOMIC DNA]</scope>
    <source>
        <strain evidence="3 4">BP 5553</strain>
    </source>
</reference>
<evidence type="ECO:0000313" key="3">
    <source>
        <dbReference type="EMBL" id="RDL37458.1"/>
    </source>
</evidence>
<dbReference type="RefSeq" id="XP_031870114.1">
    <property type="nucleotide sequence ID" value="XM_032013514.1"/>
</dbReference>
<protein>
    <recommendedName>
        <fullName evidence="5">Rossmann-fold NAD(P)(+)-binding protein</fullName>
    </recommendedName>
</protein>
<gene>
    <name evidence="3" type="ORF">BP5553_04891</name>
</gene>
<dbReference type="STRING" id="2656787.A0A370TPL9"/>
<feature type="compositionally biased region" description="Low complexity" evidence="2">
    <location>
        <begin position="462"/>
        <end position="473"/>
    </location>
</feature>
<evidence type="ECO:0000256" key="1">
    <source>
        <dbReference type="SAM" id="Coils"/>
    </source>
</evidence>
<keyword evidence="1" id="KW-0175">Coiled coil</keyword>
<feature type="region of interest" description="Disordered" evidence="2">
    <location>
        <begin position="178"/>
        <end position="198"/>
    </location>
</feature>
<comment type="caution">
    <text evidence="3">The sequence shown here is derived from an EMBL/GenBank/DDBJ whole genome shotgun (WGS) entry which is preliminary data.</text>
</comment>
<name>A0A370TPL9_9HELO</name>
<dbReference type="GeneID" id="43597740"/>
<dbReference type="AlphaFoldDB" id="A0A370TPL9"/>
<feature type="compositionally biased region" description="Acidic residues" evidence="2">
    <location>
        <begin position="442"/>
        <end position="451"/>
    </location>
</feature>
<feature type="compositionally biased region" description="Acidic residues" evidence="2">
    <location>
        <begin position="358"/>
        <end position="368"/>
    </location>
</feature>
<feature type="region of interest" description="Disordered" evidence="2">
    <location>
        <begin position="344"/>
        <end position="562"/>
    </location>
</feature>
<sequence>MDSSTFCNDDEHIDTHLSKSQCLEMSYQEALSNTNLVVKDEGARRLRLRILMLENENDDLHEQLAVGDDRADLLEQNSEELRAQLEHTQEEARRRETELRTQTREVNNLRAEVASMNGVTMDSTKLLTEKLSLARELATLKPELEHLRSQTTYQQTILSEKLALQRQVSTLEVELETEKRATKRAAQKNDNSEKEAELHHQLDALHKDLAREKKEGVKALKEQEKELKAYEARQSVLECKLEETKTKLRAAKEQLKESQTELSHIRTEATKTASLLAKAEAQARKPRKRSVLEISTDQTIGTPDGATMGGKRSGLKRGRMDQTMVGEKSMFSITPFLNRTLSMAPEASTEAPKPKIIEDDEQEEDGHGEEEKAPDVEAPIEAQNSHHDVLSPTPVPQPKAKRKIGKKTAESNKNALEEANHNVQANKPGPKKVQRLSKLAEITEEDVDENEQAAPSASVSQKPTIKATAAAKAAKPKRSKVQLKDTEVKDEEPKKKRKKLLGATLFDEDDAEATKRPAKVSLGRPRLLGKSTGDVLGAPKGEMPAFSPLKKDRRGAGASFLA</sequence>
<organism evidence="3 4">
    <name type="scientific">Venustampulla echinocandica</name>
    <dbReference type="NCBI Taxonomy" id="2656787"/>
    <lineage>
        <taxon>Eukaryota</taxon>
        <taxon>Fungi</taxon>
        <taxon>Dikarya</taxon>
        <taxon>Ascomycota</taxon>
        <taxon>Pezizomycotina</taxon>
        <taxon>Leotiomycetes</taxon>
        <taxon>Helotiales</taxon>
        <taxon>Pleuroascaceae</taxon>
        <taxon>Venustampulla</taxon>
    </lineage>
</organism>
<accession>A0A370TPL9</accession>
<feature type="compositionally biased region" description="Basic and acidic residues" evidence="2">
    <location>
        <begin position="482"/>
        <end position="494"/>
    </location>
</feature>
<keyword evidence="4" id="KW-1185">Reference proteome</keyword>
<evidence type="ECO:0000256" key="2">
    <source>
        <dbReference type="SAM" id="MobiDB-lite"/>
    </source>
</evidence>
<feature type="coiled-coil region" evidence="1">
    <location>
        <begin position="43"/>
        <end position="112"/>
    </location>
</feature>
<dbReference type="EMBL" id="NPIC01000003">
    <property type="protein sequence ID" value="RDL37458.1"/>
    <property type="molecule type" value="Genomic_DNA"/>
</dbReference>